<evidence type="ECO:0000313" key="2">
    <source>
        <dbReference type="EMBL" id="EDR07315.1"/>
    </source>
</evidence>
<dbReference type="KEGG" id="lbc:LACBIDRAFT_328203"/>
<feature type="compositionally biased region" description="Basic and acidic residues" evidence="1">
    <location>
        <begin position="352"/>
        <end position="381"/>
    </location>
</feature>
<feature type="region of interest" description="Disordered" evidence="1">
    <location>
        <begin position="269"/>
        <end position="381"/>
    </location>
</feature>
<gene>
    <name evidence="2" type="ORF">LACBIDRAFT_328203</name>
</gene>
<dbReference type="HOGENOM" id="CLU_642611_0_0_1"/>
<accession>B0DE24</accession>
<reference evidence="2 3" key="1">
    <citation type="journal article" date="2008" name="Nature">
        <title>The genome of Laccaria bicolor provides insights into mycorrhizal symbiosis.</title>
        <authorList>
            <person name="Martin F."/>
            <person name="Aerts A."/>
            <person name="Ahren D."/>
            <person name="Brun A."/>
            <person name="Danchin E.G.J."/>
            <person name="Duchaussoy F."/>
            <person name="Gibon J."/>
            <person name="Kohler A."/>
            <person name="Lindquist E."/>
            <person name="Pereda V."/>
            <person name="Salamov A."/>
            <person name="Shapiro H.J."/>
            <person name="Wuyts J."/>
            <person name="Blaudez D."/>
            <person name="Buee M."/>
            <person name="Brokstein P."/>
            <person name="Canbaeck B."/>
            <person name="Cohen D."/>
            <person name="Courty P.E."/>
            <person name="Coutinho P.M."/>
            <person name="Delaruelle C."/>
            <person name="Detter J.C."/>
            <person name="Deveau A."/>
            <person name="DiFazio S."/>
            <person name="Duplessis S."/>
            <person name="Fraissinet-Tachet L."/>
            <person name="Lucic E."/>
            <person name="Frey-Klett P."/>
            <person name="Fourrey C."/>
            <person name="Feussner I."/>
            <person name="Gay G."/>
            <person name="Grimwood J."/>
            <person name="Hoegger P.J."/>
            <person name="Jain P."/>
            <person name="Kilaru S."/>
            <person name="Labbe J."/>
            <person name="Lin Y.C."/>
            <person name="Legue V."/>
            <person name="Le Tacon F."/>
            <person name="Marmeisse R."/>
            <person name="Melayah D."/>
            <person name="Montanini B."/>
            <person name="Muratet M."/>
            <person name="Nehls U."/>
            <person name="Niculita-Hirzel H."/>
            <person name="Oudot-Le Secq M.P."/>
            <person name="Peter M."/>
            <person name="Quesneville H."/>
            <person name="Rajashekar B."/>
            <person name="Reich M."/>
            <person name="Rouhier N."/>
            <person name="Schmutz J."/>
            <person name="Yin T."/>
            <person name="Chalot M."/>
            <person name="Henrissat B."/>
            <person name="Kuees U."/>
            <person name="Lucas S."/>
            <person name="Van de Peer Y."/>
            <person name="Podila G.K."/>
            <person name="Polle A."/>
            <person name="Pukkila P.J."/>
            <person name="Richardson P.M."/>
            <person name="Rouze P."/>
            <person name="Sanders I.R."/>
            <person name="Stajich J.E."/>
            <person name="Tunlid A."/>
            <person name="Tuskan G."/>
            <person name="Grigoriev I.V."/>
        </authorList>
    </citation>
    <scope>NUCLEOTIDE SEQUENCE [LARGE SCALE GENOMIC DNA]</scope>
    <source>
        <strain evidence="3">S238N-H82 / ATCC MYA-4686</strain>
    </source>
</reference>
<dbReference type="Proteomes" id="UP000001194">
    <property type="component" value="Unassembled WGS sequence"/>
</dbReference>
<feature type="region of interest" description="Disordered" evidence="1">
    <location>
        <begin position="407"/>
        <end position="427"/>
    </location>
</feature>
<dbReference type="AlphaFoldDB" id="B0DE24"/>
<feature type="compositionally biased region" description="Polar residues" evidence="1">
    <location>
        <begin position="408"/>
        <end position="427"/>
    </location>
</feature>
<dbReference type="InParanoid" id="B0DE24"/>
<organism evidence="3">
    <name type="scientific">Laccaria bicolor (strain S238N-H82 / ATCC MYA-4686)</name>
    <name type="common">Bicoloured deceiver</name>
    <name type="synonym">Laccaria laccata var. bicolor</name>
    <dbReference type="NCBI Taxonomy" id="486041"/>
    <lineage>
        <taxon>Eukaryota</taxon>
        <taxon>Fungi</taxon>
        <taxon>Dikarya</taxon>
        <taxon>Basidiomycota</taxon>
        <taxon>Agaricomycotina</taxon>
        <taxon>Agaricomycetes</taxon>
        <taxon>Agaricomycetidae</taxon>
        <taxon>Agaricales</taxon>
        <taxon>Agaricineae</taxon>
        <taxon>Hydnangiaceae</taxon>
        <taxon>Laccaria</taxon>
    </lineage>
</organism>
<feature type="compositionally biased region" description="Basic and acidic residues" evidence="1">
    <location>
        <begin position="317"/>
        <end position="331"/>
    </location>
</feature>
<keyword evidence="3" id="KW-1185">Reference proteome</keyword>
<protein>
    <submittedName>
        <fullName evidence="2">Predicted protein</fullName>
    </submittedName>
</protein>
<dbReference type="GeneID" id="6077889"/>
<dbReference type="RefSeq" id="XP_001882246.1">
    <property type="nucleotide sequence ID" value="XM_001882211.1"/>
</dbReference>
<dbReference type="EMBL" id="DS547105">
    <property type="protein sequence ID" value="EDR07315.1"/>
    <property type="molecule type" value="Genomic_DNA"/>
</dbReference>
<sequence>MTATFPNANYTPRPNFLIHFLATKDLKGPYVLDETLFNDEKLAIWLCSNTTILRLEPRLRGFAELQGVALLEGVTKLNTLVPDVWLMPCKRIVRERPFDENFDYQFVSCHPTFVYRRNLIVAISDEVWDRLEDPDTQKWPRKRVPLRMIFQEAPFSEKSEEDRRCFLSHGWHIIVSPICLSYMMTFLPLAIQIKDDGILYVESPGDSCEVARVHQDMPKGIEIVVSPTKGRSPVTYHLRLRFNDEGPPPFLPIFQGFLGRALENAEEKVEVKGKAQEGTKGEEKPMRGRRRLWSVYNPHPPRGGQRASALWSEDVDDRPALDLDSHSHTTEQDVSNSRPHRPPRNPHNPPRSPDELGRKEKEADEREKAAERREREVREREEKVIELQIQHSLLLLLANQRHKPTPDNLLTSTFHTTAGTPMPTSTR</sequence>
<evidence type="ECO:0000313" key="3">
    <source>
        <dbReference type="Proteomes" id="UP000001194"/>
    </source>
</evidence>
<proteinExistence type="predicted"/>
<name>B0DE24_LACBS</name>
<evidence type="ECO:0000256" key="1">
    <source>
        <dbReference type="SAM" id="MobiDB-lite"/>
    </source>
</evidence>
<feature type="compositionally biased region" description="Basic and acidic residues" evidence="1">
    <location>
        <begin position="269"/>
        <end position="286"/>
    </location>
</feature>